<dbReference type="Proteomes" id="UP000657006">
    <property type="component" value="Unassembled WGS sequence"/>
</dbReference>
<dbReference type="PROSITE" id="PS50110">
    <property type="entry name" value="RESPONSE_REGULATORY"/>
    <property type="match status" value="1"/>
</dbReference>
<dbReference type="CDD" id="cd17536">
    <property type="entry name" value="REC_YesN-like"/>
    <property type="match status" value="1"/>
</dbReference>
<dbReference type="PANTHER" id="PTHR43280">
    <property type="entry name" value="ARAC-FAMILY TRANSCRIPTIONAL REGULATOR"/>
    <property type="match status" value="1"/>
</dbReference>
<name>A0A926DU76_9FIRM</name>
<dbReference type="SMART" id="SM00448">
    <property type="entry name" value="REC"/>
    <property type="match status" value="1"/>
</dbReference>
<gene>
    <name evidence="9" type="ORF">H8730_14575</name>
</gene>
<protein>
    <recommendedName>
        <fullName evidence="1">Stage 0 sporulation protein A homolog</fullName>
    </recommendedName>
</protein>
<keyword evidence="4" id="KW-0804">Transcription</keyword>
<sequence>MYDLLICEDKPVILMGLQKLTAGFGLPIGEIHLAEDGQQALQIFSQQKIDLVMTDIRMPNCDGLQLLRRMQQIRSDFQSIIISGYNDFSYAKTAIQLGIEDYLLKPVDPDELRASLVRCIKNLTRHASQTQILSGILLDQMREVWGEALPKETVSLLLSTEDNFFQAAPFGFLAFHLNDNASVSCRAVQQRVSAFLSEIFTHYLVFPVFKRFFCAVLNLSMAEERAYQSLPRFVEAFLQRCQSNDSIQLFCGFGPAAESIFQLKDTAIKAEAALYQRFTAKSSLTFSWETSTICPPKVQSQILQCCDYLCRDLRLPEIAAVENDVDSLFSKFRTSPTSVQMIPDCLHNVEIFIRQELEMSYETSSLLSISDGADTLEQLEASVRQNLQNFCRQRLKNRWVKQDAVSQAIEYMEQNYHKPLTLTILANVVSLNYTYFSSIFKSRTGMSVITYLQNLRIQKAKELLVSSDDKICEIAHKTGFTDERYFEKLFKQCETITPSEYRKRLASFTDTK</sequence>
<keyword evidence="6" id="KW-0597">Phosphoprotein</keyword>
<dbReference type="SMART" id="SM00342">
    <property type="entry name" value="HTH_ARAC"/>
    <property type="match status" value="1"/>
</dbReference>
<dbReference type="Gene3D" id="1.10.10.60">
    <property type="entry name" value="Homeodomain-like"/>
    <property type="match status" value="2"/>
</dbReference>
<keyword evidence="2" id="KW-0805">Transcription regulation</keyword>
<proteinExistence type="predicted"/>
<reference evidence="9" key="1">
    <citation type="submission" date="2020-08" db="EMBL/GenBank/DDBJ databases">
        <title>Genome public.</title>
        <authorList>
            <person name="Liu C."/>
            <person name="Sun Q."/>
        </authorList>
    </citation>
    <scope>NUCLEOTIDE SEQUENCE</scope>
    <source>
        <strain evidence="9">NSJ-32</strain>
    </source>
</reference>
<comment type="caution">
    <text evidence="9">The sequence shown here is derived from an EMBL/GenBank/DDBJ whole genome shotgun (WGS) entry which is preliminary data.</text>
</comment>
<feature type="domain" description="Response regulatory" evidence="8">
    <location>
        <begin position="3"/>
        <end position="120"/>
    </location>
</feature>
<feature type="modified residue" description="4-aspartylphosphate" evidence="6">
    <location>
        <position position="55"/>
    </location>
</feature>
<keyword evidence="10" id="KW-1185">Reference proteome</keyword>
<dbReference type="SUPFAM" id="SSF46689">
    <property type="entry name" value="Homeodomain-like"/>
    <property type="match status" value="2"/>
</dbReference>
<dbReference type="PROSITE" id="PS01124">
    <property type="entry name" value="HTH_ARAC_FAMILY_2"/>
    <property type="match status" value="1"/>
</dbReference>
<evidence type="ECO:0000313" key="10">
    <source>
        <dbReference type="Proteomes" id="UP000657006"/>
    </source>
</evidence>
<evidence type="ECO:0000259" key="7">
    <source>
        <dbReference type="PROSITE" id="PS01124"/>
    </source>
</evidence>
<dbReference type="InterPro" id="IPR001789">
    <property type="entry name" value="Sig_transdc_resp-reg_receiver"/>
</dbReference>
<dbReference type="PANTHER" id="PTHR43280:SF2">
    <property type="entry name" value="HTH-TYPE TRANSCRIPTIONAL REGULATOR EXSA"/>
    <property type="match status" value="1"/>
</dbReference>
<dbReference type="SUPFAM" id="SSF52172">
    <property type="entry name" value="CheY-like"/>
    <property type="match status" value="1"/>
</dbReference>
<feature type="domain" description="HTH araC/xylS-type" evidence="7">
    <location>
        <begin position="406"/>
        <end position="504"/>
    </location>
</feature>
<evidence type="ECO:0000256" key="2">
    <source>
        <dbReference type="ARBA" id="ARBA00023015"/>
    </source>
</evidence>
<evidence type="ECO:0000259" key="8">
    <source>
        <dbReference type="PROSITE" id="PS50110"/>
    </source>
</evidence>
<evidence type="ECO:0000256" key="5">
    <source>
        <dbReference type="ARBA" id="ARBA00024867"/>
    </source>
</evidence>
<dbReference type="Gene3D" id="3.40.50.2300">
    <property type="match status" value="1"/>
</dbReference>
<dbReference type="InterPro" id="IPR009057">
    <property type="entry name" value="Homeodomain-like_sf"/>
</dbReference>
<dbReference type="Pfam" id="PF00072">
    <property type="entry name" value="Response_reg"/>
    <property type="match status" value="1"/>
</dbReference>
<dbReference type="GO" id="GO:0000160">
    <property type="term" value="P:phosphorelay signal transduction system"/>
    <property type="evidence" value="ECO:0007669"/>
    <property type="project" value="InterPro"/>
</dbReference>
<dbReference type="GO" id="GO:0043565">
    <property type="term" value="F:sequence-specific DNA binding"/>
    <property type="evidence" value="ECO:0007669"/>
    <property type="project" value="InterPro"/>
</dbReference>
<evidence type="ECO:0000256" key="1">
    <source>
        <dbReference type="ARBA" id="ARBA00018672"/>
    </source>
</evidence>
<organism evidence="9 10">
    <name type="scientific">Bianquea renquensis</name>
    <dbReference type="NCBI Taxonomy" id="2763661"/>
    <lineage>
        <taxon>Bacteria</taxon>
        <taxon>Bacillati</taxon>
        <taxon>Bacillota</taxon>
        <taxon>Clostridia</taxon>
        <taxon>Eubacteriales</taxon>
        <taxon>Bianqueaceae</taxon>
        <taxon>Bianquea</taxon>
    </lineage>
</organism>
<dbReference type="AlphaFoldDB" id="A0A926DU76"/>
<evidence type="ECO:0000256" key="3">
    <source>
        <dbReference type="ARBA" id="ARBA00023125"/>
    </source>
</evidence>
<dbReference type="EMBL" id="JACRSQ010000030">
    <property type="protein sequence ID" value="MBC8544771.1"/>
    <property type="molecule type" value="Genomic_DNA"/>
</dbReference>
<evidence type="ECO:0000256" key="6">
    <source>
        <dbReference type="PROSITE-ProRule" id="PRU00169"/>
    </source>
</evidence>
<evidence type="ECO:0000313" key="9">
    <source>
        <dbReference type="EMBL" id="MBC8544771.1"/>
    </source>
</evidence>
<dbReference type="InterPro" id="IPR018060">
    <property type="entry name" value="HTH_AraC"/>
</dbReference>
<dbReference type="InterPro" id="IPR011006">
    <property type="entry name" value="CheY-like_superfamily"/>
</dbReference>
<comment type="function">
    <text evidence="5">May play the central regulatory role in sporulation. It may be an element of the effector pathway responsible for the activation of sporulation genes in response to nutritional stress. Spo0A may act in concert with spo0H (a sigma factor) to control the expression of some genes that are critical to the sporulation process.</text>
</comment>
<dbReference type="RefSeq" id="WP_177720053.1">
    <property type="nucleotide sequence ID" value="NZ_JACRSQ010000030.1"/>
</dbReference>
<dbReference type="Pfam" id="PF12833">
    <property type="entry name" value="HTH_18"/>
    <property type="match status" value="1"/>
</dbReference>
<dbReference type="GO" id="GO:0003700">
    <property type="term" value="F:DNA-binding transcription factor activity"/>
    <property type="evidence" value="ECO:0007669"/>
    <property type="project" value="InterPro"/>
</dbReference>
<accession>A0A926DU76</accession>
<evidence type="ECO:0000256" key="4">
    <source>
        <dbReference type="ARBA" id="ARBA00023163"/>
    </source>
</evidence>
<keyword evidence="3" id="KW-0238">DNA-binding</keyword>